<accession>A0A9Q0YFT8</accession>
<dbReference type="Proteomes" id="UP001152320">
    <property type="component" value="Chromosome 21"/>
</dbReference>
<evidence type="ECO:0000313" key="1">
    <source>
        <dbReference type="EMBL" id="KAJ8021937.1"/>
    </source>
</evidence>
<gene>
    <name evidence="1" type="ORF">HOLleu_39281</name>
</gene>
<dbReference type="AlphaFoldDB" id="A0A9Q0YFT8"/>
<protein>
    <submittedName>
        <fullName evidence="1">Uncharacterized protein</fullName>
    </submittedName>
</protein>
<evidence type="ECO:0000313" key="2">
    <source>
        <dbReference type="Proteomes" id="UP001152320"/>
    </source>
</evidence>
<dbReference type="EMBL" id="JAIZAY010000021">
    <property type="protein sequence ID" value="KAJ8021937.1"/>
    <property type="molecule type" value="Genomic_DNA"/>
</dbReference>
<sequence>MPFARFRKDFKICGTIGELGQKDKLTFSSLIHQINAGKKKNYSDEEIVDAVIRAVSPSIKFRTYLEGRDDHTLATLRKLLRCNFREKDATELYQELCGLTQRANETPQEFVFRALDLRQKVGFASQETGSTLCYNRPLVQSMFLHAISTGL</sequence>
<dbReference type="OrthoDB" id="10068084at2759"/>
<reference evidence="1" key="1">
    <citation type="submission" date="2021-10" db="EMBL/GenBank/DDBJ databases">
        <title>Tropical sea cucumber genome reveals ecological adaptation and Cuvierian tubules defense mechanism.</title>
        <authorList>
            <person name="Chen T."/>
        </authorList>
    </citation>
    <scope>NUCLEOTIDE SEQUENCE</scope>
    <source>
        <strain evidence="1">Nanhai2018</strain>
        <tissue evidence="1">Muscle</tissue>
    </source>
</reference>
<comment type="caution">
    <text evidence="1">The sequence shown here is derived from an EMBL/GenBank/DDBJ whole genome shotgun (WGS) entry which is preliminary data.</text>
</comment>
<name>A0A9Q0YFT8_HOLLE</name>
<organism evidence="1 2">
    <name type="scientific">Holothuria leucospilota</name>
    <name type="common">Black long sea cucumber</name>
    <name type="synonym">Mertensiothuria leucospilota</name>
    <dbReference type="NCBI Taxonomy" id="206669"/>
    <lineage>
        <taxon>Eukaryota</taxon>
        <taxon>Metazoa</taxon>
        <taxon>Echinodermata</taxon>
        <taxon>Eleutherozoa</taxon>
        <taxon>Echinozoa</taxon>
        <taxon>Holothuroidea</taxon>
        <taxon>Aspidochirotacea</taxon>
        <taxon>Aspidochirotida</taxon>
        <taxon>Holothuriidae</taxon>
        <taxon>Holothuria</taxon>
    </lineage>
</organism>
<proteinExistence type="predicted"/>
<keyword evidence="2" id="KW-1185">Reference proteome</keyword>